<proteinExistence type="predicted"/>
<accession>A0A4R3YMS2</accession>
<gene>
    <name evidence="1" type="ORF">EC912_106137</name>
</gene>
<protein>
    <submittedName>
        <fullName evidence="1">Uncharacterized protein</fullName>
    </submittedName>
</protein>
<organism evidence="1 2">
    <name type="scientific">Luteibacter rhizovicinus</name>
    <dbReference type="NCBI Taxonomy" id="242606"/>
    <lineage>
        <taxon>Bacteria</taxon>
        <taxon>Pseudomonadati</taxon>
        <taxon>Pseudomonadota</taxon>
        <taxon>Gammaproteobacteria</taxon>
        <taxon>Lysobacterales</taxon>
        <taxon>Rhodanobacteraceae</taxon>
        <taxon>Luteibacter</taxon>
    </lineage>
</organism>
<comment type="caution">
    <text evidence="1">The sequence shown here is derived from an EMBL/GenBank/DDBJ whole genome shotgun (WGS) entry which is preliminary data.</text>
</comment>
<name>A0A4R3YMS2_9GAMM</name>
<dbReference type="AlphaFoldDB" id="A0A4R3YMS2"/>
<dbReference type="RefSeq" id="WP_132145503.1">
    <property type="nucleotide sequence ID" value="NZ_SMCS01000006.1"/>
</dbReference>
<sequence>MHRHARLQVVERGNEAPDALTTFVACALAMLDPMTPEALRRTLEPRLLAQLPTLKALGVFDLFQIRDEGLAALIADELG</sequence>
<evidence type="ECO:0000313" key="1">
    <source>
        <dbReference type="EMBL" id="TCV92798.1"/>
    </source>
</evidence>
<dbReference type="OrthoDB" id="1453999at2"/>
<dbReference type="EMBL" id="SMCS01000006">
    <property type="protein sequence ID" value="TCV92798.1"/>
    <property type="molecule type" value="Genomic_DNA"/>
</dbReference>
<dbReference type="Proteomes" id="UP000295645">
    <property type="component" value="Unassembled WGS sequence"/>
</dbReference>
<keyword evidence="2" id="KW-1185">Reference proteome</keyword>
<evidence type="ECO:0000313" key="2">
    <source>
        <dbReference type="Proteomes" id="UP000295645"/>
    </source>
</evidence>
<reference evidence="1 2" key="1">
    <citation type="submission" date="2019-03" db="EMBL/GenBank/DDBJ databases">
        <title>Above-ground endophytic microbial communities from plants in different locations in the United States.</title>
        <authorList>
            <person name="Frank C."/>
        </authorList>
    </citation>
    <scope>NUCLEOTIDE SEQUENCE [LARGE SCALE GENOMIC DNA]</scope>
    <source>
        <strain evidence="1 2">LP_13_YM</strain>
    </source>
</reference>